<proteinExistence type="predicted"/>
<gene>
    <name evidence="2" type="ORF">DOP62_13920</name>
</gene>
<reference evidence="2 3" key="1">
    <citation type="journal article" date="2018" name="Sci. Rep.">
        <title>Genome Features and Biochemical Characteristics of a Robust, Fast Growing and Naturally Transformable Cyanobacterium Synechococcus elongatus PCC 11801 Isolated from India.</title>
        <authorList>
            <person name="Jaiswal D."/>
            <person name="Sengupta A."/>
            <person name="Sohoni S."/>
            <person name="Sengupta S."/>
            <person name="Phadnavis A.G."/>
            <person name="Pakrasi H.B."/>
            <person name="Wangikar P.P."/>
        </authorList>
    </citation>
    <scope>NUCLEOTIDE SEQUENCE [LARGE SCALE GENOMIC DNA]</scope>
    <source>
        <strain evidence="2 3">PCC 11801</strain>
    </source>
</reference>
<evidence type="ECO:0000256" key="1">
    <source>
        <dbReference type="SAM" id="SignalP"/>
    </source>
</evidence>
<evidence type="ECO:0000313" key="3">
    <source>
        <dbReference type="Proteomes" id="UP000267249"/>
    </source>
</evidence>
<dbReference type="Proteomes" id="UP000267249">
    <property type="component" value="Chromosome"/>
</dbReference>
<dbReference type="EMBL" id="CP030139">
    <property type="protein sequence ID" value="WVS92500.1"/>
    <property type="molecule type" value="Genomic_DNA"/>
</dbReference>
<keyword evidence="1" id="KW-0732">Signal</keyword>
<accession>A0AAQ3MCZ1</accession>
<protein>
    <submittedName>
        <fullName evidence="2">Uncharacterized protein</fullName>
    </submittedName>
</protein>
<feature type="signal peptide" evidence="1">
    <location>
        <begin position="1"/>
        <end position="24"/>
    </location>
</feature>
<organism evidence="2 3">
    <name type="scientific">Synechococcus elongatus PCC 11801</name>
    <dbReference type="NCBI Taxonomy" id="2219813"/>
    <lineage>
        <taxon>Bacteria</taxon>
        <taxon>Bacillati</taxon>
        <taxon>Cyanobacteriota</taxon>
        <taxon>Cyanophyceae</taxon>
        <taxon>Synechococcales</taxon>
        <taxon>Synechococcaceae</taxon>
        <taxon>Synechococcus</taxon>
    </lineage>
</organism>
<name>A0AAQ3MCZ1_SYNEL</name>
<sequence length="111" mass="12123">MKLIVASILFLAGLEAVLSTAVKASIVYDLDRGVEIRCIDGDPLFIMVFRGVGLLHGNNGTMDAAYPMPKTNSLIAKGNCFGNPISAQSVEQMRQSVYQYCVAARNPYCRY</sequence>
<feature type="chain" id="PRO_5042947383" evidence="1">
    <location>
        <begin position="25"/>
        <end position="111"/>
    </location>
</feature>
<evidence type="ECO:0000313" key="2">
    <source>
        <dbReference type="EMBL" id="WVS92500.1"/>
    </source>
</evidence>
<dbReference type="AlphaFoldDB" id="A0AAQ3MCZ1"/>
<dbReference type="RefSeq" id="WP_208674377.1">
    <property type="nucleotide sequence ID" value="NZ_CP030139.2"/>
</dbReference>